<dbReference type="InterPro" id="IPR050093">
    <property type="entry name" value="ABC_SmlMolc_Importer"/>
</dbReference>
<dbReference type="AlphaFoldDB" id="A0A7X3LTT5"/>
<comment type="similarity">
    <text evidence="1">Belongs to the ABC transporter superfamily.</text>
</comment>
<evidence type="ECO:0000256" key="5">
    <source>
        <dbReference type="ARBA" id="ARBA00022741"/>
    </source>
</evidence>
<dbReference type="PANTHER" id="PTHR42781">
    <property type="entry name" value="SPERMIDINE/PUTRESCINE IMPORT ATP-BINDING PROTEIN POTA"/>
    <property type="match status" value="1"/>
</dbReference>
<protein>
    <submittedName>
        <fullName evidence="10">ATP-binding cassette domain-containing protein</fullName>
    </submittedName>
</protein>
<dbReference type="PROSITE" id="PS50893">
    <property type="entry name" value="ABC_TRANSPORTER_2"/>
    <property type="match status" value="1"/>
</dbReference>
<dbReference type="FunFam" id="3.40.50.300:FF:000425">
    <property type="entry name" value="Probable ABC transporter, ATP-binding subunit"/>
    <property type="match status" value="1"/>
</dbReference>
<dbReference type="PANTHER" id="PTHR42781:SF5">
    <property type="entry name" value="PUTRESCINE TRANSPORT ATP-BINDING PROTEIN POTG"/>
    <property type="match status" value="1"/>
</dbReference>
<dbReference type="PROSITE" id="PS00211">
    <property type="entry name" value="ABC_TRANSPORTER_1"/>
    <property type="match status" value="1"/>
</dbReference>
<keyword evidence="3" id="KW-1003">Cell membrane</keyword>
<dbReference type="GO" id="GO:0015697">
    <property type="term" value="P:quaternary ammonium group transport"/>
    <property type="evidence" value="ECO:0007669"/>
    <property type="project" value="UniProtKB-ARBA"/>
</dbReference>
<proteinExistence type="inferred from homology"/>
<dbReference type="SMART" id="SM00382">
    <property type="entry name" value="AAA"/>
    <property type="match status" value="1"/>
</dbReference>
<evidence type="ECO:0000313" key="10">
    <source>
        <dbReference type="EMBL" id="MXN64915.1"/>
    </source>
</evidence>
<accession>A0A7X3LTT5</accession>
<comment type="caution">
    <text evidence="10">The sequence shown here is derived from an EMBL/GenBank/DDBJ whole genome shotgun (WGS) entry which is preliminary data.</text>
</comment>
<dbReference type="InterPro" id="IPR027417">
    <property type="entry name" value="P-loop_NTPase"/>
</dbReference>
<evidence type="ECO:0000256" key="7">
    <source>
        <dbReference type="ARBA" id="ARBA00022967"/>
    </source>
</evidence>
<evidence type="ECO:0000256" key="2">
    <source>
        <dbReference type="ARBA" id="ARBA00022448"/>
    </source>
</evidence>
<keyword evidence="2" id="KW-0813">Transport</keyword>
<evidence type="ECO:0000256" key="1">
    <source>
        <dbReference type="ARBA" id="ARBA00005417"/>
    </source>
</evidence>
<gene>
    <name evidence="10" type="ORF">GR183_08345</name>
</gene>
<dbReference type="InterPro" id="IPR003593">
    <property type="entry name" value="AAA+_ATPase"/>
</dbReference>
<dbReference type="GO" id="GO:0016887">
    <property type="term" value="F:ATP hydrolysis activity"/>
    <property type="evidence" value="ECO:0007669"/>
    <property type="project" value="InterPro"/>
</dbReference>
<dbReference type="RefSeq" id="WP_160775152.1">
    <property type="nucleotide sequence ID" value="NZ_WUMV01000003.1"/>
</dbReference>
<dbReference type="Gene3D" id="3.40.50.300">
    <property type="entry name" value="P-loop containing nucleotide triphosphate hydrolases"/>
    <property type="match status" value="1"/>
</dbReference>
<keyword evidence="8" id="KW-0472">Membrane</keyword>
<dbReference type="EMBL" id="WUMV01000003">
    <property type="protein sequence ID" value="MXN64915.1"/>
    <property type="molecule type" value="Genomic_DNA"/>
</dbReference>
<evidence type="ECO:0000256" key="8">
    <source>
        <dbReference type="ARBA" id="ARBA00023136"/>
    </source>
</evidence>
<dbReference type="Pfam" id="PF00005">
    <property type="entry name" value="ABC_tran"/>
    <property type="match status" value="1"/>
</dbReference>
<dbReference type="GO" id="GO:0022857">
    <property type="term" value="F:transmembrane transporter activity"/>
    <property type="evidence" value="ECO:0007669"/>
    <property type="project" value="InterPro"/>
</dbReference>
<keyword evidence="5" id="KW-0547">Nucleotide-binding</keyword>
<evidence type="ECO:0000256" key="4">
    <source>
        <dbReference type="ARBA" id="ARBA00022519"/>
    </source>
</evidence>
<evidence type="ECO:0000256" key="3">
    <source>
        <dbReference type="ARBA" id="ARBA00022475"/>
    </source>
</evidence>
<sequence>MFLSLRGVTRRFGSVLAVDHVDLDLSEGEFVCFLGPSGCGKTTLLRLVAGLEILDEGEILLEETDLSGLPARKRNFGVVFQSYSLFPNLTVARNIAYGLECRKWAKAKIEARVGEMLDLVHLGQHAEKHPHELSGGMQQRVALARALAPEPSVLLLDEPLSALDAKVRESLRGEISELQRRLGITTIMVTHDQDEAMEMADRIVAMNRGRIEQVGSAEELYWEPATRFVGEFIGRINVLSASELRAGFDGPPGETALAIRPEHVVLSEDGAHSGTVRKVAFLGNTMRLGVEAGGQEIEIEVHGRRRRMNVGDTVTFDLPADRVRRLAVSSR</sequence>
<keyword evidence="4" id="KW-0997">Cell inner membrane</keyword>
<reference evidence="10 11" key="1">
    <citation type="submission" date="2019-12" db="EMBL/GenBank/DDBJ databases">
        <authorList>
            <person name="Li M."/>
        </authorList>
    </citation>
    <scope>NUCLEOTIDE SEQUENCE [LARGE SCALE GENOMIC DNA]</scope>
    <source>
        <strain evidence="10 11">GBMRC 2046</strain>
    </source>
</reference>
<dbReference type="InterPro" id="IPR017871">
    <property type="entry name" value="ABC_transporter-like_CS"/>
</dbReference>
<evidence type="ECO:0000313" key="11">
    <source>
        <dbReference type="Proteomes" id="UP000433101"/>
    </source>
</evidence>
<organism evidence="10 11">
    <name type="scientific">Stappia sediminis</name>
    <dbReference type="NCBI Taxonomy" id="2692190"/>
    <lineage>
        <taxon>Bacteria</taxon>
        <taxon>Pseudomonadati</taxon>
        <taxon>Pseudomonadota</taxon>
        <taxon>Alphaproteobacteria</taxon>
        <taxon>Hyphomicrobiales</taxon>
        <taxon>Stappiaceae</taxon>
        <taxon>Stappia</taxon>
    </lineage>
</organism>
<dbReference type="GO" id="GO:0005524">
    <property type="term" value="F:ATP binding"/>
    <property type="evidence" value="ECO:0007669"/>
    <property type="project" value="UniProtKB-KW"/>
</dbReference>
<keyword evidence="6 10" id="KW-0067">ATP-binding</keyword>
<feature type="domain" description="ABC transporter" evidence="9">
    <location>
        <begin position="3"/>
        <end position="233"/>
    </location>
</feature>
<dbReference type="InterPro" id="IPR013611">
    <property type="entry name" value="Transp-assoc_OB_typ2"/>
</dbReference>
<dbReference type="SUPFAM" id="SSF52540">
    <property type="entry name" value="P-loop containing nucleoside triphosphate hydrolases"/>
    <property type="match status" value="1"/>
</dbReference>
<dbReference type="InterPro" id="IPR008995">
    <property type="entry name" value="Mo/tungstate-bd_C_term_dom"/>
</dbReference>
<dbReference type="Proteomes" id="UP000433101">
    <property type="component" value="Unassembled WGS sequence"/>
</dbReference>
<dbReference type="SUPFAM" id="SSF50331">
    <property type="entry name" value="MOP-like"/>
    <property type="match status" value="1"/>
</dbReference>
<dbReference type="InterPro" id="IPR003439">
    <property type="entry name" value="ABC_transporter-like_ATP-bd"/>
</dbReference>
<evidence type="ECO:0000259" key="9">
    <source>
        <dbReference type="PROSITE" id="PS50893"/>
    </source>
</evidence>
<name>A0A7X3LTT5_9HYPH</name>
<dbReference type="Pfam" id="PF08402">
    <property type="entry name" value="TOBE_2"/>
    <property type="match status" value="1"/>
</dbReference>
<keyword evidence="7" id="KW-1278">Translocase</keyword>
<dbReference type="GO" id="GO:0043190">
    <property type="term" value="C:ATP-binding cassette (ABC) transporter complex"/>
    <property type="evidence" value="ECO:0007669"/>
    <property type="project" value="InterPro"/>
</dbReference>
<evidence type="ECO:0000256" key="6">
    <source>
        <dbReference type="ARBA" id="ARBA00022840"/>
    </source>
</evidence>
<keyword evidence="11" id="KW-1185">Reference proteome</keyword>